<organism evidence="1 2">
    <name type="scientific">Terrimonas ginsenosidimutans</name>
    <dbReference type="NCBI Taxonomy" id="2908004"/>
    <lineage>
        <taxon>Bacteria</taxon>
        <taxon>Pseudomonadati</taxon>
        <taxon>Bacteroidota</taxon>
        <taxon>Chitinophagia</taxon>
        <taxon>Chitinophagales</taxon>
        <taxon>Chitinophagaceae</taxon>
        <taxon>Terrimonas</taxon>
    </lineage>
</organism>
<evidence type="ECO:0000313" key="2">
    <source>
        <dbReference type="Proteomes" id="UP001165367"/>
    </source>
</evidence>
<reference evidence="1" key="1">
    <citation type="submission" date="2022-01" db="EMBL/GenBank/DDBJ databases">
        <authorList>
            <person name="Jo J.-H."/>
            <person name="Im W.-T."/>
        </authorList>
    </citation>
    <scope>NUCLEOTIDE SEQUENCE</scope>
    <source>
        <strain evidence="1">NA20</strain>
    </source>
</reference>
<comment type="caution">
    <text evidence="1">The sequence shown here is derived from an EMBL/GenBank/DDBJ whole genome shotgun (WGS) entry which is preliminary data.</text>
</comment>
<sequence length="108" mass="10912">MTNFVSNGNSLQVNAPVGGVVGGEATMVGTLVGIPVTSAAEGEQYTLKLKGVYSGVKKKAAEAWSVGDKLYFNAQKELEKTAANGSFAGFAAESAQAAAVVGTVLLSN</sequence>
<accession>A0ABS9KRE9</accession>
<dbReference type="Proteomes" id="UP001165367">
    <property type="component" value="Unassembled WGS sequence"/>
</dbReference>
<dbReference type="Pfam" id="PF09956">
    <property type="entry name" value="Phage_cement_2"/>
    <property type="match status" value="1"/>
</dbReference>
<dbReference type="EMBL" id="JAKLTR010000006">
    <property type="protein sequence ID" value="MCG2614891.1"/>
    <property type="molecule type" value="Genomic_DNA"/>
</dbReference>
<evidence type="ECO:0000313" key="1">
    <source>
        <dbReference type="EMBL" id="MCG2614891.1"/>
    </source>
</evidence>
<keyword evidence="2" id="KW-1185">Reference proteome</keyword>
<proteinExistence type="predicted"/>
<dbReference type="RefSeq" id="WP_237871726.1">
    <property type="nucleotide sequence ID" value="NZ_JAKLTR010000006.1"/>
</dbReference>
<gene>
    <name evidence="1" type="ORF">LZZ85_11385</name>
</gene>
<protein>
    <submittedName>
        <fullName evidence="1">DUF2190 family protein</fullName>
    </submittedName>
</protein>
<name>A0ABS9KRE9_9BACT</name>
<dbReference type="InterPro" id="IPR011231">
    <property type="entry name" value="Phage_VT1-Sakai_H0018"/>
</dbReference>